<evidence type="ECO:0000313" key="4">
    <source>
        <dbReference type="Proteomes" id="UP000280759"/>
    </source>
</evidence>
<evidence type="ECO:0000259" key="2">
    <source>
        <dbReference type="Pfam" id="PF13309"/>
    </source>
</evidence>
<dbReference type="PANTHER" id="PTHR35568:SF1">
    <property type="entry name" value="TRANSCRIPTIONAL REGULATOR DAUR"/>
    <property type="match status" value="1"/>
</dbReference>
<evidence type="ECO:0008006" key="5">
    <source>
        <dbReference type="Google" id="ProtNLM"/>
    </source>
</evidence>
<proteinExistence type="predicted"/>
<feature type="domain" description="YheO-like" evidence="1">
    <location>
        <begin position="6"/>
        <end position="117"/>
    </location>
</feature>
<dbReference type="PANTHER" id="PTHR35568">
    <property type="entry name" value="TRANSCRIPTIONAL REGULATOR DAUR"/>
    <property type="match status" value="1"/>
</dbReference>
<reference evidence="3 4" key="1">
    <citation type="submission" date="2018-10" db="EMBL/GenBank/DDBJ databases">
        <authorList>
            <consortium name="Molecular Microbiology and Infection Unit (UMMI)"/>
            <person name="Machado M."/>
        </authorList>
    </citation>
    <scope>NUCLEOTIDE SEQUENCE [LARGE SCALE GENOMIC DNA]</scope>
    <source>
        <strain evidence="3">FMV2238.02</strain>
    </source>
</reference>
<dbReference type="Proteomes" id="UP000280759">
    <property type="component" value="Unassembled WGS sequence"/>
</dbReference>
<protein>
    <recommendedName>
        <fullName evidence="5">DNA-binding protein</fullName>
    </recommendedName>
</protein>
<dbReference type="AlphaFoldDB" id="A0A3P5XMP9"/>
<accession>A0A3P5XMP9</accession>
<dbReference type="InterPro" id="IPR039445">
    <property type="entry name" value="DauR-like_HTH"/>
</dbReference>
<organism evidence="3 4">
    <name type="scientific">Streptococcus canis</name>
    <dbReference type="NCBI Taxonomy" id="1329"/>
    <lineage>
        <taxon>Bacteria</taxon>
        <taxon>Bacillati</taxon>
        <taxon>Bacillota</taxon>
        <taxon>Bacilli</taxon>
        <taxon>Lactobacillales</taxon>
        <taxon>Streptococcaceae</taxon>
        <taxon>Streptococcus</taxon>
    </lineage>
</organism>
<dbReference type="Pfam" id="PF13309">
    <property type="entry name" value="HTH_22"/>
    <property type="match status" value="1"/>
</dbReference>
<name>A0A3P5XMP9_STRCB</name>
<sequence>MDKETLNYWKTVITFLHDVLGDNYEIILHVIDKNDIYIGELVNSHISGRSKNSPLTKFALDLITQKVYQEKDFVTNYKAIVSPQHKEVRGSTFFIKDKDGNLEGMLCINLDISAYQGVASEVLKLANLNLGNLIPNATEIKSSAAPQEEAVEILTSNIQDIISEIIDPSLLRHNVHLSQDVKIDIVAKLSEKGVFQLKGAVSKVADILCISEPSVYRYLKKIESD</sequence>
<evidence type="ECO:0000313" key="3">
    <source>
        <dbReference type="EMBL" id="VDC41546.1"/>
    </source>
</evidence>
<dbReference type="InterPro" id="IPR039446">
    <property type="entry name" value="DauR-like"/>
</dbReference>
<keyword evidence="4" id="KW-1185">Reference proteome</keyword>
<feature type="domain" description="Transcriptional regulator DauR-like HTH" evidence="2">
    <location>
        <begin position="162"/>
        <end position="220"/>
    </location>
</feature>
<dbReference type="InterPro" id="IPR013559">
    <property type="entry name" value="YheO"/>
</dbReference>
<evidence type="ECO:0000259" key="1">
    <source>
        <dbReference type="Pfam" id="PF08348"/>
    </source>
</evidence>
<gene>
    <name evidence="3" type="ORF">FMV2238Y02_00330</name>
</gene>
<dbReference type="EMBL" id="UXEP01000001">
    <property type="protein sequence ID" value="VDC41546.1"/>
    <property type="molecule type" value="Genomic_DNA"/>
</dbReference>
<dbReference type="Pfam" id="PF08348">
    <property type="entry name" value="PAS_6"/>
    <property type="match status" value="1"/>
</dbReference>
<dbReference type="RefSeq" id="WP_125073606.1">
    <property type="nucleotide sequence ID" value="NZ_JAGQEU010000003.1"/>
</dbReference>